<reference evidence="2 3" key="1">
    <citation type="submission" date="2024-09" db="EMBL/GenBank/DDBJ databases">
        <authorList>
            <person name="Sun Q."/>
            <person name="Mori K."/>
        </authorList>
    </citation>
    <scope>NUCLEOTIDE SEQUENCE [LARGE SCALE GENOMIC DNA]</scope>
    <source>
        <strain evidence="2 3">CECT 8726</strain>
    </source>
</reference>
<dbReference type="Proteomes" id="UP001589683">
    <property type="component" value="Unassembled WGS sequence"/>
</dbReference>
<organism evidence="2 3">
    <name type="scientific">Pseudohalocynthiibacter aestuariivivens</name>
    <dbReference type="NCBI Taxonomy" id="1591409"/>
    <lineage>
        <taxon>Bacteria</taxon>
        <taxon>Pseudomonadati</taxon>
        <taxon>Pseudomonadota</taxon>
        <taxon>Alphaproteobacteria</taxon>
        <taxon>Rhodobacterales</taxon>
        <taxon>Paracoccaceae</taxon>
        <taxon>Pseudohalocynthiibacter</taxon>
    </lineage>
</organism>
<feature type="signal peptide" evidence="1">
    <location>
        <begin position="1"/>
        <end position="21"/>
    </location>
</feature>
<sequence length="202" mass="21684">MKPIRAIVLLALALGLSACSAVDTVTRGLPLGEPTMARAVTAPSYAVQDVRVVVPTNLRVSEANGYRPVADIVWRGDPNGNRYEQITAIFEDGMSRGAAQLNGQTPVVVDVQVARFHALTERARYTVGGTHSIKFILTVRHAETGAIIDGPRLVKADLKAFGGTAAINAERRGQTQKVRITQHLANVIQQQLVMAPRPTNAS</sequence>
<gene>
    <name evidence="2" type="ORF">ACFFUT_10915</name>
</gene>
<evidence type="ECO:0000313" key="2">
    <source>
        <dbReference type="EMBL" id="MFB9232294.1"/>
    </source>
</evidence>
<dbReference type="RefSeq" id="WP_213888061.1">
    <property type="nucleotide sequence ID" value="NZ_JAGFNU010000002.1"/>
</dbReference>
<evidence type="ECO:0000256" key="1">
    <source>
        <dbReference type="SAM" id="SignalP"/>
    </source>
</evidence>
<keyword evidence="1" id="KW-0732">Signal</keyword>
<evidence type="ECO:0000313" key="3">
    <source>
        <dbReference type="Proteomes" id="UP001589683"/>
    </source>
</evidence>
<dbReference type="PROSITE" id="PS51257">
    <property type="entry name" value="PROKAR_LIPOPROTEIN"/>
    <property type="match status" value="1"/>
</dbReference>
<protein>
    <submittedName>
        <fullName evidence="2">DUF6778 family protein</fullName>
    </submittedName>
</protein>
<comment type="caution">
    <text evidence="2">The sequence shown here is derived from an EMBL/GenBank/DDBJ whole genome shotgun (WGS) entry which is preliminary data.</text>
</comment>
<feature type="chain" id="PRO_5046948304" evidence="1">
    <location>
        <begin position="22"/>
        <end position="202"/>
    </location>
</feature>
<proteinExistence type="predicted"/>
<dbReference type="EMBL" id="JBHMEA010000039">
    <property type="protein sequence ID" value="MFB9232294.1"/>
    <property type="molecule type" value="Genomic_DNA"/>
</dbReference>
<dbReference type="Pfam" id="PF20569">
    <property type="entry name" value="DUF6778"/>
    <property type="match status" value="1"/>
</dbReference>
<dbReference type="InterPro" id="IPR046705">
    <property type="entry name" value="DUF6778"/>
</dbReference>
<keyword evidence="3" id="KW-1185">Reference proteome</keyword>
<accession>A0ABV5JFR0</accession>
<name>A0ABV5JFR0_9RHOB</name>